<comment type="caution">
    <text evidence="2">The sequence shown here is derived from an EMBL/GenBank/DDBJ whole genome shotgun (WGS) entry which is preliminary data.</text>
</comment>
<dbReference type="SUPFAM" id="SSF52949">
    <property type="entry name" value="Macro domain-like"/>
    <property type="match status" value="1"/>
</dbReference>
<dbReference type="eggNOG" id="COG2110">
    <property type="taxonomic scope" value="Bacteria"/>
</dbReference>
<dbReference type="Pfam" id="PF01661">
    <property type="entry name" value="Macro"/>
    <property type="match status" value="1"/>
</dbReference>
<evidence type="ECO:0000313" key="3">
    <source>
        <dbReference type="Proteomes" id="UP000027778"/>
    </source>
</evidence>
<keyword evidence="3" id="KW-1185">Reference proteome</keyword>
<dbReference type="STRING" id="574375.AZF08_13870"/>
<dbReference type="AlphaFoldDB" id="A0A073K7S9"/>
<dbReference type="SMART" id="SM00506">
    <property type="entry name" value="A1pp"/>
    <property type="match status" value="1"/>
</dbReference>
<feature type="domain" description="Macro" evidence="1">
    <location>
        <begin position="2"/>
        <end position="181"/>
    </location>
</feature>
<dbReference type="EMBL" id="JOTM01000030">
    <property type="protein sequence ID" value="KEK22497.1"/>
    <property type="molecule type" value="Genomic_DNA"/>
</dbReference>
<evidence type="ECO:0000313" key="2">
    <source>
        <dbReference type="EMBL" id="KEK22497.1"/>
    </source>
</evidence>
<evidence type="ECO:0000259" key="1">
    <source>
        <dbReference type="PROSITE" id="PS51154"/>
    </source>
</evidence>
<dbReference type="Gene3D" id="3.40.220.10">
    <property type="entry name" value="Leucine Aminopeptidase, subunit E, domain 1"/>
    <property type="match status" value="1"/>
</dbReference>
<organism evidence="2 3">
    <name type="scientific">Bacillus gaemokensis</name>
    <dbReference type="NCBI Taxonomy" id="574375"/>
    <lineage>
        <taxon>Bacteria</taxon>
        <taxon>Bacillati</taxon>
        <taxon>Bacillota</taxon>
        <taxon>Bacilli</taxon>
        <taxon>Bacillales</taxon>
        <taxon>Bacillaceae</taxon>
        <taxon>Bacillus</taxon>
        <taxon>Bacillus cereus group</taxon>
    </lineage>
</organism>
<name>A0A073K7S9_9BACI</name>
<dbReference type="InterPro" id="IPR043472">
    <property type="entry name" value="Macro_dom-like"/>
</dbReference>
<accession>A0A073K7S9</accession>
<dbReference type="Proteomes" id="UP000027778">
    <property type="component" value="Unassembled WGS sequence"/>
</dbReference>
<reference evidence="2 3" key="1">
    <citation type="submission" date="2014-06" db="EMBL/GenBank/DDBJ databases">
        <title>Draft genome sequence of Bacillus gaemokensis JCM 15801 (MCCC 1A00707).</title>
        <authorList>
            <person name="Lai Q."/>
            <person name="Liu Y."/>
            <person name="Shao Z."/>
        </authorList>
    </citation>
    <scope>NUCLEOTIDE SEQUENCE [LARGE SCALE GENOMIC DNA]</scope>
    <source>
        <strain evidence="2 3">JCM 15801</strain>
    </source>
</reference>
<sequence length="181" mass="20781">MYDAFQSRFERWENVSVYYGRFESLDQVDCLVSPANSFGLMDGGMDQLIIDYFGKDLEDRVRQHIIDNFMGEQPVGTSFIVETNHERIPYLAHTPTMRLPRDISKTMNMFFAMKAMLNEIEKNLDVKTVACPALGAGTGGGSPTEVARQMEAAYRHFMLRPKKIDVQFAYERMASSELWKI</sequence>
<dbReference type="PROSITE" id="PS51154">
    <property type="entry name" value="MACRO"/>
    <property type="match status" value="1"/>
</dbReference>
<protein>
    <recommendedName>
        <fullName evidence="1">Macro domain-containing protein</fullName>
    </recommendedName>
</protein>
<dbReference type="InterPro" id="IPR002589">
    <property type="entry name" value="Macro_dom"/>
</dbReference>
<proteinExistence type="predicted"/>
<gene>
    <name evidence="2" type="ORF">BAGA_19035</name>
</gene>
<dbReference type="OrthoDB" id="9780211at2"/>